<dbReference type="OrthoDB" id="408743at2759"/>
<dbReference type="CDD" id="cd00250">
    <property type="entry name" value="CAS_like"/>
    <property type="match status" value="1"/>
</dbReference>
<protein>
    <recommendedName>
        <fullName evidence="5">trimethyllysine dioxygenase</fullName>
        <ecNumber evidence="5">1.14.11.8</ecNumber>
    </recommendedName>
    <alternativeName>
        <fullName evidence="12">Epsilon-trimethyllysine 2-oxoglutarate dioxygenase</fullName>
    </alternativeName>
    <alternativeName>
        <fullName evidence="11">TML hydroxylase</fullName>
    </alternativeName>
    <alternativeName>
        <fullName evidence="13">TML-alpha-ketoglutarate dioxygenase</fullName>
    </alternativeName>
</protein>
<dbReference type="FunFam" id="3.30.2020.30:FF:000002">
    <property type="entry name" value="Putative gamma-butyrobetaine dioxygenase"/>
    <property type="match status" value="1"/>
</dbReference>
<dbReference type="EMBL" id="ML769393">
    <property type="protein sequence ID" value="KAE9407971.1"/>
    <property type="molecule type" value="Genomic_DNA"/>
</dbReference>
<dbReference type="SUPFAM" id="SSF51197">
    <property type="entry name" value="Clavaminate synthase-like"/>
    <property type="match status" value="1"/>
</dbReference>
<evidence type="ECO:0000313" key="19">
    <source>
        <dbReference type="Proteomes" id="UP000799118"/>
    </source>
</evidence>
<evidence type="ECO:0000256" key="10">
    <source>
        <dbReference type="ARBA" id="ARBA00023004"/>
    </source>
</evidence>
<reference evidence="18" key="1">
    <citation type="journal article" date="2019" name="Environ. Microbiol.">
        <title>Fungal ecological strategies reflected in gene transcription - a case study of two litter decomposers.</title>
        <authorList>
            <person name="Barbi F."/>
            <person name="Kohler A."/>
            <person name="Barry K."/>
            <person name="Baskaran P."/>
            <person name="Daum C."/>
            <person name="Fauchery L."/>
            <person name="Ihrmark K."/>
            <person name="Kuo A."/>
            <person name="LaButti K."/>
            <person name="Lipzen A."/>
            <person name="Morin E."/>
            <person name="Grigoriev I.V."/>
            <person name="Henrissat B."/>
            <person name="Lindahl B."/>
            <person name="Martin F."/>
        </authorList>
    </citation>
    <scope>NUCLEOTIDE SEQUENCE</scope>
    <source>
        <strain evidence="18">JB14</strain>
    </source>
</reference>
<accession>A0A6A4IBH4</accession>
<evidence type="ECO:0000256" key="2">
    <source>
        <dbReference type="ARBA" id="ARBA00001961"/>
    </source>
</evidence>
<keyword evidence="9" id="KW-0560">Oxidoreductase</keyword>
<proteinExistence type="inferred from homology"/>
<keyword evidence="10" id="KW-0408">Iron</keyword>
<dbReference type="NCBIfam" id="TIGR02410">
    <property type="entry name" value="carnitine_TMLD"/>
    <property type="match status" value="1"/>
</dbReference>
<dbReference type="InterPro" id="IPR042098">
    <property type="entry name" value="TauD-like_sf"/>
</dbReference>
<evidence type="ECO:0000256" key="8">
    <source>
        <dbReference type="ARBA" id="ARBA00022964"/>
    </source>
</evidence>
<keyword evidence="7" id="KW-0124">Carnitine biosynthesis</keyword>
<dbReference type="GO" id="GO:0050353">
    <property type="term" value="F:trimethyllysine dioxygenase activity"/>
    <property type="evidence" value="ECO:0007669"/>
    <property type="project" value="UniProtKB-EC"/>
</dbReference>
<dbReference type="Proteomes" id="UP000799118">
    <property type="component" value="Unassembled WGS sequence"/>
</dbReference>
<dbReference type="PANTHER" id="PTHR10696:SF51">
    <property type="entry name" value="TRIMETHYLLYSINE DIOXYGENASE, MITOCHONDRIAL"/>
    <property type="match status" value="1"/>
</dbReference>
<dbReference type="PANTHER" id="PTHR10696">
    <property type="entry name" value="GAMMA-BUTYROBETAINE HYDROXYLASE-RELATED"/>
    <property type="match status" value="1"/>
</dbReference>
<dbReference type="AlphaFoldDB" id="A0A6A4IBH4"/>
<name>A0A6A4IBH4_9AGAR</name>
<evidence type="ECO:0000256" key="12">
    <source>
        <dbReference type="ARBA" id="ARBA00031778"/>
    </source>
</evidence>
<evidence type="ECO:0000256" key="14">
    <source>
        <dbReference type="ARBA" id="ARBA00046008"/>
    </source>
</evidence>
<comment type="catalytic activity">
    <reaction evidence="15">
        <text>N(6),N(6),N(6)-trimethyl-L-lysine + 2-oxoglutarate + O2 = (3S)-3-hydroxy-N(6),N(6),N(6)-trimethyl-L-lysine + succinate + CO2</text>
        <dbReference type="Rhea" id="RHEA:14181"/>
        <dbReference type="ChEBI" id="CHEBI:15379"/>
        <dbReference type="ChEBI" id="CHEBI:16526"/>
        <dbReference type="ChEBI" id="CHEBI:16810"/>
        <dbReference type="ChEBI" id="CHEBI:30031"/>
        <dbReference type="ChEBI" id="CHEBI:58100"/>
        <dbReference type="ChEBI" id="CHEBI:141499"/>
        <dbReference type="EC" id="1.14.11.8"/>
    </reaction>
</comment>
<dbReference type="Gene3D" id="3.30.2020.30">
    <property type="match status" value="1"/>
</dbReference>
<evidence type="ECO:0000256" key="4">
    <source>
        <dbReference type="ARBA" id="ARBA00008654"/>
    </source>
</evidence>
<organism evidence="18 19">
    <name type="scientific">Gymnopus androsaceus JB14</name>
    <dbReference type="NCBI Taxonomy" id="1447944"/>
    <lineage>
        <taxon>Eukaryota</taxon>
        <taxon>Fungi</taxon>
        <taxon>Dikarya</taxon>
        <taxon>Basidiomycota</taxon>
        <taxon>Agaricomycotina</taxon>
        <taxon>Agaricomycetes</taxon>
        <taxon>Agaricomycetidae</taxon>
        <taxon>Agaricales</taxon>
        <taxon>Marasmiineae</taxon>
        <taxon>Omphalotaceae</taxon>
        <taxon>Gymnopus</taxon>
    </lineage>
</organism>
<evidence type="ECO:0000256" key="1">
    <source>
        <dbReference type="ARBA" id="ARBA00001954"/>
    </source>
</evidence>
<dbReference type="InterPro" id="IPR050411">
    <property type="entry name" value="AlphaKG_dependent_hydroxylases"/>
</dbReference>
<dbReference type="GO" id="GO:0005739">
    <property type="term" value="C:mitochondrion"/>
    <property type="evidence" value="ECO:0007669"/>
    <property type="project" value="TreeGrafter"/>
</dbReference>
<dbReference type="InterPro" id="IPR003819">
    <property type="entry name" value="TauD/TfdA-like"/>
</dbReference>
<dbReference type="Pfam" id="PF02668">
    <property type="entry name" value="TauD"/>
    <property type="match status" value="1"/>
</dbReference>
<feature type="domain" description="TauD/TfdA-like" evidence="16">
    <location>
        <begin position="163"/>
        <end position="426"/>
    </location>
</feature>
<dbReference type="Pfam" id="PF06155">
    <property type="entry name" value="GBBH-like_N"/>
    <property type="match status" value="1"/>
</dbReference>
<evidence type="ECO:0000256" key="15">
    <source>
        <dbReference type="ARBA" id="ARBA00049334"/>
    </source>
</evidence>
<comment type="cofactor">
    <cofactor evidence="1">
        <name>Fe(2+)</name>
        <dbReference type="ChEBI" id="CHEBI:29033"/>
    </cofactor>
</comment>
<comment type="function">
    <text evidence="14">Converts trimethyllysine (TML) into hydroxytrimethyllysine (HTML).</text>
</comment>
<dbReference type="UniPathway" id="UPA00118"/>
<dbReference type="FunFam" id="3.60.130.10:FF:000001">
    <property type="entry name" value="Trimethyllysine dioxygenase, mitochondrial"/>
    <property type="match status" value="1"/>
</dbReference>
<evidence type="ECO:0000256" key="6">
    <source>
        <dbReference type="ARBA" id="ARBA00022723"/>
    </source>
</evidence>
<evidence type="ECO:0000256" key="3">
    <source>
        <dbReference type="ARBA" id="ARBA00005022"/>
    </source>
</evidence>
<evidence type="ECO:0000256" key="7">
    <source>
        <dbReference type="ARBA" id="ARBA00022873"/>
    </source>
</evidence>
<keyword evidence="8 18" id="KW-0223">Dioxygenase</keyword>
<dbReference type="InterPro" id="IPR010376">
    <property type="entry name" value="GBBH-like_N"/>
</dbReference>
<comment type="cofactor">
    <cofactor evidence="2">
        <name>L-ascorbate</name>
        <dbReference type="ChEBI" id="CHEBI:38290"/>
    </cofactor>
</comment>
<evidence type="ECO:0000313" key="18">
    <source>
        <dbReference type="EMBL" id="KAE9407971.1"/>
    </source>
</evidence>
<dbReference type="GO" id="GO:0005506">
    <property type="term" value="F:iron ion binding"/>
    <property type="evidence" value="ECO:0007669"/>
    <property type="project" value="InterPro"/>
</dbReference>
<evidence type="ECO:0000259" key="17">
    <source>
        <dbReference type="Pfam" id="PF06155"/>
    </source>
</evidence>
<keyword evidence="19" id="KW-1185">Reference proteome</keyword>
<gene>
    <name evidence="18" type="ORF">BT96DRAFT_808935</name>
</gene>
<feature type="domain" description="Gamma-butyrobetaine hydroxylase-like N-terminal" evidence="17">
    <location>
        <begin position="36"/>
        <end position="103"/>
    </location>
</feature>
<evidence type="ECO:0000256" key="13">
    <source>
        <dbReference type="ARBA" id="ARBA00032283"/>
    </source>
</evidence>
<comment type="pathway">
    <text evidence="3">Amine and polyamine biosynthesis; carnitine biosynthesis.</text>
</comment>
<evidence type="ECO:0000259" key="16">
    <source>
        <dbReference type="Pfam" id="PF02668"/>
    </source>
</evidence>
<evidence type="ECO:0000256" key="11">
    <source>
        <dbReference type="ARBA" id="ARBA00030363"/>
    </source>
</evidence>
<keyword evidence="6" id="KW-0479">Metal-binding</keyword>
<dbReference type="InterPro" id="IPR038492">
    <property type="entry name" value="GBBH-like_N_sf"/>
</dbReference>
<dbReference type="GO" id="GO:0045329">
    <property type="term" value="P:carnitine biosynthetic process"/>
    <property type="evidence" value="ECO:0007669"/>
    <property type="project" value="UniProtKB-UniPathway"/>
</dbReference>
<dbReference type="Gene3D" id="3.60.130.10">
    <property type="entry name" value="Clavaminate synthase-like"/>
    <property type="match status" value="1"/>
</dbReference>
<evidence type="ECO:0000256" key="9">
    <source>
        <dbReference type="ARBA" id="ARBA00023002"/>
    </source>
</evidence>
<comment type="similarity">
    <text evidence="4">Belongs to the gamma-BBH/TMLD family.</text>
</comment>
<dbReference type="InterPro" id="IPR012776">
    <property type="entry name" value="Trimethyllysine_dOase"/>
</dbReference>
<evidence type="ECO:0000256" key="5">
    <source>
        <dbReference type="ARBA" id="ARBA00012267"/>
    </source>
</evidence>
<sequence length="463" mass="51853">MRPTCGVQCRTATSASALAEQEHREELSTGLPITSMDKNQVAVGWDMKTWSRFHHQWLRDHCRCSECFHPKTMQRLVNTFEMPPDIQPISISSTQQGLKVVWPSFATAADSDEGTMLNKRDQQVHEHESVYPWTWLRRNSYDPAMPMAEKNKKILWGSRIAQSPPTVEYEDVMKGDKGLLKWLTNIEKFGFSFVSGVPPTPEATEELTRKIAYIRETQYGRFWEFTSDLSKGDTAYTSIALGAHTDTTYFTDSCGLQLFHLLSHTGDSTEASAPSSLGGATLLVDGFYVASILRELHPEAYKILSSVRVSAHASGEKDTSGIYSTSETGFPILQHFPPLPSNPSNSDSSTLTQVRWNNDDRSVLSSLPPSVVPKFYDAIRTWHSLLSSPDSEYWVQLEPGTAVIVDNWRVLHGRSAFTGKRRMSGAFIGMDEFKAKARGLREREGEEASSKMDGEAGVWSVYC</sequence>
<dbReference type="EC" id="1.14.11.8" evidence="5"/>